<keyword evidence="2" id="KW-0812">Transmembrane</keyword>
<dbReference type="Proteomes" id="UP000694843">
    <property type="component" value="Unplaced"/>
</dbReference>
<accession>A0A8B7NYD4</accession>
<keyword evidence="3" id="KW-1185">Reference proteome</keyword>
<dbReference type="AlphaFoldDB" id="A0A8B7NYD4"/>
<dbReference type="GO" id="GO:0008255">
    <property type="term" value="F:ecdysis-triggering hormone activity"/>
    <property type="evidence" value="ECO:0007669"/>
    <property type="project" value="InterPro"/>
</dbReference>
<dbReference type="KEGG" id="hazt:108674453"/>
<dbReference type="OrthoDB" id="6354125at2759"/>
<evidence type="ECO:0000256" key="2">
    <source>
        <dbReference type="SAM" id="Phobius"/>
    </source>
</evidence>
<protein>
    <submittedName>
        <fullName evidence="4">Uncharacterized protein LOC108674453</fullName>
    </submittedName>
</protein>
<feature type="region of interest" description="Disordered" evidence="1">
    <location>
        <begin position="1"/>
        <end position="30"/>
    </location>
</feature>
<keyword evidence="2" id="KW-1133">Transmembrane helix</keyword>
<gene>
    <name evidence="4" type="primary">LOC108674453</name>
</gene>
<name>A0A8B7NYD4_HYAAZ</name>
<organism evidence="3 4">
    <name type="scientific">Hyalella azteca</name>
    <name type="common">Amphipod</name>
    <dbReference type="NCBI Taxonomy" id="294128"/>
    <lineage>
        <taxon>Eukaryota</taxon>
        <taxon>Metazoa</taxon>
        <taxon>Ecdysozoa</taxon>
        <taxon>Arthropoda</taxon>
        <taxon>Crustacea</taxon>
        <taxon>Multicrustacea</taxon>
        <taxon>Malacostraca</taxon>
        <taxon>Eumalacostraca</taxon>
        <taxon>Peracarida</taxon>
        <taxon>Amphipoda</taxon>
        <taxon>Senticaudata</taxon>
        <taxon>Talitrida</taxon>
        <taxon>Talitroidea</taxon>
        <taxon>Hyalellidae</taxon>
        <taxon>Hyalella</taxon>
    </lineage>
</organism>
<dbReference type="GO" id="GO:0018990">
    <property type="term" value="P:ecdysis, chitin-based cuticle"/>
    <property type="evidence" value="ECO:0007669"/>
    <property type="project" value="InterPro"/>
</dbReference>
<feature type="compositionally biased region" description="Polar residues" evidence="1">
    <location>
        <begin position="66"/>
        <end position="76"/>
    </location>
</feature>
<keyword evidence="2" id="KW-0472">Membrane</keyword>
<dbReference type="GO" id="GO:0007218">
    <property type="term" value="P:neuropeptide signaling pathway"/>
    <property type="evidence" value="ECO:0007669"/>
    <property type="project" value="InterPro"/>
</dbReference>
<sequence>MLKMSSLRWSPATTNDQRRRPGGEVCSSQRLNGELGSSQAYEGASCCSHRTGDLCSLYRPADKLSSLSQRRTMRSSQTHEGEMSSSQNFEALPASRKLKGLYSTRRIGKGWFTLTIALIALALIFSLLIPGAAAVSKKVSICIKNCQYCKEMYHDHFDGGMCADFCVRGRGRHIVDCGVENSIVPFFLQRLE</sequence>
<proteinExistence type="predicted"/>
<evidence type="ECO:0000256" key="1">
    <source>
        <dbReference type="SAM" id="MobiDB-lite"/>
    </source>
</evidence>
<evidence type="ECO:0000313" key="4">
    <source>
        <dbReference type="RefSeq" id="XP_018017891.1"/>
    </source>
</evidence>
<reference evidence="4" key="1">
    <citation type="submission" date="2025-08" db="UniProtKB">
        <authorList>
            <consortium name="RefSeq"/>
        </authorList>
    </citation>
    <scope>IDENTIFICATION</scope>
    <source>
        <tissue evidence="4">Whole organism</tissue>
    </source>
</reference>
<dbReference type="RefSeq" id="XP_018017891.1">
    <property type="nucleotide sequence ID" value="XM_018162402.2"/>
</dbReference>
<feature type="region of interest" description="Disordered" evidence="1">
    <location>
        <begin position="66"/>
        <end position="88"/>
    </location>
</feature>
<feature type="transmembrane region" description="Helical" evidence="2">
    <location>
        <begin position="111"/>
        <end position="135"/>
    </location>
</feature>
<evidence type="ECO:0000313" key="3">
    <source>
        <dbReference type="Proteomes" id="UP000694843"/>
    </source>
</evidence>
<dbReference type="GeneID" id="108674453"/>
<dbReference type="InterPro" id="IPR006825">
    <property type="entry name" value="Eclosion"/>
</dbReference>
<dbReference type="Pfam" id="PF04736">
    <property type="entry name" value="Eclosion"/>
    <property type="match status" value="1"/>
</dbReference>